<dbReference type="InterPro" id="IPR016169">
    <property type="entry name" value="FAD-bd_PCMH_sub2"/>
</dbReference>
<comment type="caution">
    <text evidence="8">The sequence shown here is derived from an EMBL/GenBank/DDBJ whole genome shotgun (WGS) entry which is preliminary data.</text>
</comment>
<evidence type="ECO:0000256" key="2">
    <source>
        <dbReference type="ARBA" id="ARBA00005466"/>
    </source>
</evidence>
<dbReference type="Pfam" id="PF08031">
    <property type="entry name" value="BBE"/>
    <property type="match status" value="1"/>
</dbReference>
<comment type="cofactor">
    <cofactor evidence="1">
        <name>FAD</name>
        <dbReference type="ChEBI" id="CHEBI:57692"/>
    </cofactor>
</comment>
<evidence type="ECO:0000256" key="6">
    <source>
        <dbReference type="SAM" id="SignalP"/>
    </source>
</evidence>
<keyword evidence="6" id="KW-0732">Signal</keyword>
<evidence type="ECO:0000313" key="9">
    <source>
        <dbReference type="Proteomes" id="UP001194746"/>
    </source>
</evidence>
<accession>A0AAD4CM61</accession>
<dbReference type="InterPro" id="IPR006094">
    <property type="entry name" value="Oxid_FAD_bind_N"/>
</dbReference>
<organism evidence="8 9">
    <name type="scientific">Aspergillus nanangensis</name>
    <dbReference type="NCBI Taxonomy" id="2582783"/>
    <lineage>
        <taxon>Eukaryota</taxon>
        <taxon>Fungi</taxon>
        <taxon>Dikarya</taxon>
        <taxon>Ascomycota</taxon>
        <taxon>Pezizomycotina</taxon>
        <taxon>Eurotiomycetes</taxon>
        <taxon>Eurotiomycetidae</taxon>
        <taxon>Eurotiales</taxon>
        <taxon>Aspergillaceae</taxon>
        <taxon>Aspergillus</taxon>
        <taxon>Aspergillus subgen. Circumdati</taxon>
    </lineage>
</organism>
<feature type="domain" description="FAD-binding PCMH-type" evidence="7">
    <location>
        <begin position="60"/>
        <end position="231"/>
    </location>
</feature>
<dbReference type="EMBL" id="VCAU01000041">
    <property type="protein sequence ID" value="KAF9888976.1"/>
    <property type="molecule type" value="Genomic_DNA"/>
</dbReference>
<dbReference type="InterPro" id="IPR016166">
    <property type="entry name" value="FAD-bd_PCMH"/>
</dbReference>
<feature type="chain" id="PRO_5042020310" description="FAD-binding PCMH-type domain-containing protein" evidence="6">
    <location>
        <begin position="20"/>
        <end position="489"/>
    </location>
</feature>
<keyword evidence="9" id="KW-1185">Reference proteome</keyword>
<dbReference type="PANTHER" id="PTHR42973">
    <property type="entry name" value="BINDING OXIDOREDUCTASE, PUTATIVE (AFU_ORTHOLOGUE AFUA_1G17690)-RELATED"/>
    <property type="match status" value="1"/>
</dbReference>
<evidence type="ECO:0000256" key="5">
    <source>
        <dbReference type="ARBA" id="ARBA00023002"/>
    </source>
</evidence>
<dbReference type="PROSITE" id="PS51387">
    <property type="entry name" value="FAD_PCMH"/>
    <property type="match status" value="1"/>
</dbReference>
<comment type="similarity">
    <text evidence="2">Belongs to the oxygen-dependent FAD-linked oxidoreductase family.</text>
</comment>
<reference evidence="8" key="2">
    <citation type="submission" date="2020-02" db="EMBL/GenBank/DDBJ databases">
        <authorList>
            <person name="Gilchrist C.L.M."/>
            <person name="Chooi Y.-H."/>
        </authorList>
    </citation>
    <scope>NUCLEOTIDE SEQUENCE</scope>
    <source>
        <strain evidence="8">MST-FP2251</strain>
    </source>
</reference>
<gene>
    <name evidence="8" type="ORF">FE257_008146</name>
</gene>
<dbReference type="InterPro" id="IPR012951">
    <property type="entry name" value="BBE"/>
</dbReference>
<evidence type="ECO:0000256" key="3">
    <source>
        <dbReference type="ARBA" id="ARBA00022630"/>
    </source>
</evidence>
<dbReference type="Gene3D" id="3.30.465.10">
    <property type="match status" value="1"/>
</dbReference>
<keyword evidence="5" id="KW-0560">Oxidoreductase</keyword>
<evidence type="ECO:0000256" key="4">
    <source>
        <dbReference type="ARBA" id="ARBA00022827"/>
    </source>
</evidence>
<dbReference type="Pfam" id="PF01565">
    <property type="entry name" value="FAD_binding_4"/>
    <property type="match status" value="1"/>
</dbReference>
<dbReference type="GO" id="GO:0071949">
    <property type="term" value="F:FAD binding"/>
    <property type="evidence" value="ECO:0007669"/>
    <property type="project" value="InterPro"/>
</dbReference>
<feature type="signal peptide" evidence="6">
    <location>
        <begin position="1"/>
        <end position="19"/>
    </location>
</feature>
<dbReference type="InterPro" id="IPR036318">
    <property type="entry name" value="FAD-bd_PCMH-like_sf"/>
</dbReference>
<name>A0AAD4CM61_ASPNN</name>
<keyword evidence="4" id="KW-0274">FAD</keyword>
<evidence type="ECO:0000256" key="1">
    <source>
        <dbReference type="ARBA" id="ARBA00001974"/>
    </source>
</evidence>
<reference evidence="8" key="1">
    <citation type="journal article" date="2019" name="Beilstein J. Org. Chem.">
        <title>Nanangenines: drimane sesquiterpenoids as the dominant metabolite cohort of a novel Australian fungus, Aspergillus nanangensis.</title>
        <authorList>
            <person name="Lacey H.J."/>
            <person name="Gilchrist C.L.M."/>
            <person name="Crombie A."/>
            <person name="Kalaitzis J.A."/>
            <person name="Vuong D."/>
            <person name="Rutledge P.J."/>
            <person name="Turner P."/>
            <person name="Pitt J.I."/>
            <person name="Lacey E."/>
            <person name="Chooi Y.H."/>
            <person name="Piggott A.M."/>
        </authorList>
    </citation>
    <scope>NUCLEOTIDE SEQUENCE</scope>
    <source>
        <strain evidence="8">MST-FP2251</strain>
    </source>
</reference>
<evidence type="ECO:0000313" key="8">
    <source>
        <dbReference type="EMBL" id="KAF9888976.1"/>
    </source>
</evidence>
<evidence type="ECO:0000259" key="7">
    <source>
        <dbReference type="PROSITE" id="PS51387"/>
    </source>
</evidence>
<proteinExistence type="inferred from homology"/>
<keyword evidence="3" id="KW-0285">Flavoprotein</keyword>
<dbReference type="InterPro" id="IPR050416">
    <property type="entry name" value="FAD-linked_Oxidoreductase"/>
</dbReference>
<dbReference type="SUPFAM" id="SSF56176">
    <property type="entry name" value="FAD-binding/transporter-associated domain-like"/>
    <property type="match status" value="1"/>
</dbReference>
<dbReference type="Proteomes" id="UP001194746">
    <property type="component" value="Unassembled WGS sequence"/>
</dbReference>
<dbReference type="GO" id="GO:0016491">
    <property type="term" value="F:oxidoreductase activity"/>
    <property type="evidence" value="ECO:0007669"/>
    <property type="project" value="UniProtKB-KW"/>
</dbReference>
<protein>
    <recommendedName>
        <fullName evidence="7">FAD-binding PCMH-type domain-containing protein</fullName>
    </recommendedName>
</protein>
<dbReference type="Gene3D" id="3.40.462.20">
    <property type="match status" value="1"/>
</dbReference>
<dbReference type="PANTHER" id="PTHR42973:SF9">
    <property type="entry name" value="FAD-BINDING PCMH-TYPE DOMAIN-CONTAINING PROTEIN-RELATED"/>
    <property type="match status" value="1"/>
</dbReference>
<dbReference type="AlphaFoldDB" id="A0AAD4CM61"/>
<sequence length="489" mass="52736">MVVLSYFVAALVATTQSAAIAPSQVVSALKSLGLSAETDIIDPSNDEYASDFTQRWTTHDMPSYAAAVKPTLERDVATIIKFASNNSIPFLATGAGHGFSTHLGRIQDGIEIDLGAFNHVSVDVDASTMTIGGSVRFGDIFEPLGKAGKEIQTGSDKCVGMVGATLGGGVGRYNGLHGMMVDALKSVRLVTASGQVVTASESENSDLFWGIRGAGSNFGIVLSATYDVYDQTNHGQVVNADFLFPLNGTSAVLNYFKSFEENQPAELSIIMQMGFSPQYGGTYLAVNVAFAGSMEKGRQLVQPLVNAHPMMHNITTVPWKDLTYNAFFGTAPKGAPCAKNALHNVYGAGIKTYDIPTFQRFMSSLNSFYAAHPTAQNTVFFIEAFPLQAVQRVPVDATAYPHRDILAHLLFTYTYTDLALEGTVNSFAQKARAQFAETSGLDGLQVYSSYAHGDEGPVPLYGSRNLGRLRQLKQKWDPRGVFSYNEPFN</sequence>